<sequence length="139" mass="16219">MKSLASSKISEEFLKTLWYKRLPQQVFRLFFLPVKTLTNLAEMADKIISVKNSTDIQPHAISCSCEVNSRLSSIEASIESLAQQIHKLHTPNYNKPRYRNRSRSRSTSRNSTNRLCWYHYRFGTNALKFKTYAVLKSQK</sequence>
<dbReference type="Proteomes" id="UP000887159">
    <property type="component" value="Unassembled WGS sequence"/>
</dbReference>
<dbReference type="AlphaFoldDB" id="A0A8X6RUL8"/>
<protein>
    <submittedName>
        <fullName evidence="1">Uncharacterized protein</fullName>
    </submittedName>
</protein>
<dbReference type="PANTHER" id="PTHR33327:SF3">
    <property type="entry name" value="RNA-DIRECTED DNA POLYMERASE"/>
    <property type="match status" value="1"/>
</dbReference>
<organism evidence="1 2">
    <name type="scientific">Trichonephila clavipes</name>
    <name type="common">Golden silk orbweaver</name>
    <name type="synonym">Nephila clavipes</name>
    <dbReference type="NCBI Taxonomy" id="2585209"/>
    <lineage>
        <taxon>Eukaryota</taxon>
        <taxon>Metazoa</taxon>
        <taxon>Ecdysozoa</taxon>
        <taxon>Arthropoda</taxon>
        <taxon>Chelicerata</taxon>
        <taxon>Arachnida</taxon>
        <taxon>Araneae</taxon>
        <taxon>Araneomorphae</taxon>
        <taxon>Entelegynae</taxon>
        <taxon>Araneoidea</taxon>
        <taxon>Nephilidae</taxon>
        <taxon>Trichonephila</taxon>
    </lineage>
</organism>
<proteinExistence type="predicted"/>
<dbReference type="EMBL" id="BMAU01021227">
    <property type="protein sequence ID" value="GFY01379.1"/>
    <property type="molecule type" value="Genomic_DNA"/>
</dbReference>
<name>A0A8X6RUL8_TRICX</name>
<dbReference type="PANTHER" id="PTHR33327">
    <property type="entry name" value="ENDONUCLEASE"/>
    <property type="match status" value="1"/>
</dbReference>
<comment type="caution">
    <text evidence="1">The sequence shown here is derived from an EMBL/GenBank/DDBJ whole genome shotgun (WGS) entry which is preliminary data.</text>
</comment>
<keyword evidence="2" id="KW-1185">Reference proteome</keyword>
<reference evidence="1" key="1">
    <citation type="submission" date="2020-08" db="EMBL/GenBank/DDBJ databases">
        <title>Multicomponent nature underlies the extraordinary mechanical properties of spider dragline silk.</title>
        <authorList>
            <person name="Kono N."/>
            <person name="Nakamura H."/>
            <person name="Mori M."/>
            <person name="Yoshida Y."/>
            <person name="Ohtoshi R."/>
            <person name="Malay A.D."/>
            <person name="Moran D.A.P."/>
            <person name="Tomita M."/>
            <person name="Numata K."/>
            <person name="Arakawa K."/>
        </authorList>
    </citation>
    <scope>NUCLEOTIDE SEQUENCE</scope>
</reference>
<accession>A0A8X6RUL8</accession>
<evidence type="ECO:0000313" key="1">
    <source>
        <dbReference type="EMBL" id="GFY01379.1"/>
    </source>
</evidence>
<gene>
    <name evidence="1" type="ORF">TNCV_849871</name>
</gene>
<evidence type="ECO:0000313" key="2">
    <source>
        <dbReference type="Proteomes" id="UP000887159"/>
    </source>
</evidence>